<gene>
    <name evidence="2" type="ORF">RPE78_15900</name>
</gene>
<protein>
    <submittedName>
        <fullName evidence="2">Amidase family protein</fullName>
    </submittedName>
</protein>
<dbReference type="Proteomes" id="UP001623290">
    <property type="component" value="Plasmid unnamed2"/>
</dbReference>
<reference evidence="2 3" key="1">
    <citation type="submission" date="2023-09" db="EMBL/GenBank/DDBJ databases">
        <title>Thioclava shenzhenensis sp. nov., a multidrug resistant bacteria-antagonizing species isolated from coastal seawater.</title>
        <authorList>
            <person name="Long M."/>
        </authorList>
    </citation>
    <scope>NUCLEOTIDE SEQUENCE [LARGE SCALE GENOMIC DNA]</scope>
    <source>
        <strain evidence="2 3">FTW29</strain>
        <plasmid evidence="2 3">unnamed2</plasmid>
    </source>
</reference>
<dbReference type="InterPro" id="IPR020556">
    <property type="entry name" value="Amidase_CS"/>
</dbReference>
<dbReference type="PROSITE" id="PS00571">
    <property type="entry name" value="AMIDASES"/>
    <property type="match status" value="1"/>
</dbReference>
<dbReference type="SUPFAM" id="SSF75304">
    <property type="entry name" value="Amidase signature (AS) enzymes"/>
    <property type="match status" value="1"/>
</dbReference>
<geneLocation type="plasmid" evidence="2 3">
    <name>unnamed2</name>
</geneLocation>
<organism evidence="2 3">
    <name type="scientific">Thioclava litoralis</name>
    <dbReference type="NCBI Taxonomy" id="3076557"/>
    <lineage>
        <taxon>Bacteria</taxon>
        <taxon>Pseudomonadati</taxon>
        <taxon>Pseudomonadota</taxon>
        <taxon>Alphaproteobacteria</taxon>
        <taxon>Rhodobacterales</taxon>
        <taxon>Paracoccaceae</taxon>
        <taxon>Thioclava</taxon>
    </lineage>
</organism>
<dbReference type="PANTHER" id="PTHR43372:SF4">
    <property type="entry name" value="FATTY-ACID AMIDE HYDROLASE 2"/>
    <property type="match status" value="1"/>
</dbReference>
<evidence type="ECO:0000259" key="1">
    <source>
        <dbReference type="Pfam" id="PF01425"/>
    </source>
</evidence>
<dbReference type="RefSeq" id="WP_330629458.1">
    <property type="nucleotide sequence ID" value="NZ_CP135445.1"/>
</dbReference>
<dbReference type="EMBL" id="CP135445">
    <property type="protein sequence ID" value="WRY35716.1"/>
    <property type="molecule type" value="Genomic_DNA"/>
</dbReference>
<accession>A0ABZ1E753</accession>
<evidence type="ECO:0000313" key="3">
    <source>
        <dbReference type="Proteomes" id="UP001623290"/>
    </source>
</evidence>
<evidence type="ECO:0000313" key="2">
    <source>
        <dbReference type="EMBL" id="WRY35716.1"/>
    </source>
</evidence>
<dbReference type="Gene3D" id="3.90.1300.10">
    <property type="entry name" value="Amidase signature (AS) domain"/>
    <property type="match status" value="1"/>
</dbReference>
<dbReference type="InterPro" id="IPR052739">
    <property type="entry name" value="FAAH2"/>
</dbReference>
<name>A0ABZ1E753_9RHOB</name>
<dbReference type="Pfam" id="PF01425">
    <property type="entry name" value="Amidase"/>
    <property type="match status" value="1"/>
</dbReference>
<sequence length="471" mass="49091">MKDMPTDPALWAWPATRLAAAIKARALSAREVAQAHIDRVEAVNGQINAIVDFQPEKTLAAADAVDARLARGDEAGCLAGVPVTIKVNVDQTGYATTNGLKAQQALIARSNNPVVESFLAAGAVSLGRTNTPAFSYRWFTNNLLHGATHNPRKKGLTPGGSSGGAGAAVAAGLGAIGHGTDIAGSVRYPAYACGVHGLRPSVGRVAAWNASGPDRTIGGQIMAVSGPLARNVADLRLAFQAMLRPDPCDPWAVPAPFHGPQLPKRAALCTHPEGAQTAPELVAELHAAADRLREAGWQVEALDTLPDLASAVPLQLTLWMGDGYDGLLASARAEGDRGALAALEGQAEFVRSLGPDCIAKALTARMAIARDWGLFMARYPVLLLPPSAELPFADNLDLVDEASYRRVWAAQMSMIGLPVTGLPALTLNTGLLADGTPVGVQIVAGKFREDIALEAAEAIEARGKRVSVALP</sequence>
<dbReference type="InterPro" id="IPR036928">
    <property type="entry name" value="AS_sf"/>
</dbReference>
<proteinExistence type="predicted"/>
<dbReference type="NCBIfam" id="NF005687">
    <property type="entry name" value="PRK07487.1"/>
    <property type="match status" value="1"/>
</dbReference>
<dbReference type="InterPro" id="IPR023631">
    <property type="entry name" value="Amidase_dom"/>
</dbReference>
<dbReference type="PANTHER" id="PTHR43372">
    <property type="entry name" value="FATTY-ACID AMIDE HYDROLASE"/>
    <property type="match status" value="1"/>
</dbReference>
<keyword evidence="2" id="KW-0614">Plasmid</keyword>
<feature type="domain" description="Amidase" evidence="1">
    <location>
        <begin position="31"/>
        <end position="450"/>
    </location>
</feature>
<keyword evidence="3" id="KW-1185">Reference proteome</keyword>